<dbReference type="SUPFAM" id="SSF51306">
    <property type="entry name" value="LexA/Signal peptidase"/>
    <property type="match status" value="1"/>
</dbReference>
<evidence type="ECO:0000256" key="8">
    <source>
        <dbReference type="SAM" id="Phobius"/>
    </source>
</evidence>
<evidence type="ECO:0000313" key="10">
    <source>
        <dbReference type="EMBL" id="TXR58068.1"/>
    </source>
</evidence>
<dbReference type="Proteomes" id="UP000321234">
    <property type="component" value="Unassembled WGS sequence"/>
</dbReference>
<dbReference type="CDD" id="cd06530">
    <property type="entry name" value="S26_SPase_I"/>
    <property type="match status" value="1"/>
</dbReference>
<comment type="subcellular location">
    <subcellularLocation>
        <location evidence="1">Endomembrane system</location>
    </subcellularLocation>
</comment>
<evidence type="ECO:0000256" key="1">
    <source>
        <dbReference type="ARBA" id="ARBA00004308"/>
    </source>
</evidence>
<feature type="region of interest" description="Disordered" evidence="7">
    <location>
        <begin position="571"/>
        <end position="696"/>
    </location>
</feature>
<feature type="compositionally biased region" description="Low complexity" evidence="7">
    <location>
        <begin position="613"/>
        <end position="625"/>
    </location>
</feature>
<dbReference type="RefSeq" id="WP_147924679.1">
    <property type="nucleotide sequence ID" value="NZ_VKAC01000001.1"/>
</dbReference>
<dbReference type="OrthoDB" id="3178064at2"/>
<proteinExistence type="predicted"/>
<dbReference type="AlphaFoldDB" id="A0A5C8ZLY8"/>
<sequence length="696" mass="71329">MTARQRLAAAATALAVVVAAAVVLPVLLGQMKLVVTHGVSMQPLYHQGDLVAVWREDHYRVGDIIAFDHDGTDASKTRVLHRVISAGDGGFVTQGDNNPNPDPGVTHPDRVLGRAVLHLAGAGVWVQRAGSPWGIALLVGVPLLLSLGGGAAASVGRGASRARGARARRAGQPLAPAARSQLRVGAHTNPPGSDRWGSRAGPPTRSSTAVPTPGANPIALGVVLVLGAAGLGLGVSGWTTPPDTTTTQPAADLVRTATFSYAADVRRSPVYDGSVVTSPTPVFRAVATGVHADLVYRGADGEAGSIDLTALLSSPGGWTTTVPVATGLRYSGGSADLQELLDLDAFLARSAAAAAITKLDPQPLAVTLTATITPADADHASDPTAGGPLVATMPLTVSDAQVGLSSADAELVATAKVPQTRTVTSPGAVSVVGMELPVQPVRVAAVVLLVLAALGGLVLALVTALARSRAAHADARSTETERVAACLADLLVPVVEIPGADAAVEVISPEALERLARAHELPVLHRRDHGAAVFAVVVEGTTYTWSEHDGEVVSDEGFLLDHVLHHADGAGPMPWDEPCGASPSSSPFAATTRPDAPEHWSTPDPQAAPAPLSPRRAARAALAAQREPDPDEPTFAELLQPDAFSRLVDPDPFARLGPAARGPARRARSGDGAGQRTGQLGSTRRELPPGPSHARR</sequence>
<feature type="region of interest" description="Disordered" evidence="7">
    <location>
        <begin position="163"/>
        <end position="213"/>
    </location>
</feature>
<evidence type="ECO:0000256" key="2">
    <source>
        <dbReference type="ARBA" id="ARBA00022670"/>
    </source>
</evidence>
<dbReference type="GO" id="GO:0004252">
    <property type="term" value="F:serine-type endopeptidase activity"/>
    <property type="evidence" value="ECO:0007669"/>
    <property type="project" value="UniProtKB-UniRule"/>
</dbReference>
<dbReference type="InterPro" id="IPR015927">
    <property type="entry name" value="Peptidase_S24_S26A/B/C"/>
</dbReference>
<dbReference type="Gene3D" id="2.10.109.10">
    <property type="entry name" value="Umud Fragment, subunit A"/>
    <property type="match status" value="1"/>
</dbReference>
<evidence type="ECO:0000256" key="6">
    <source>
        <dbReference type="NCBIfam" id="TIGR02228"/>
    </source>
</evidence>
<dbReference type="Pfam" id="PF00717">
    <property type="entry name" value="Peptidase_S24"/>
    <property type="match status" value="1"/>
</dbReference>
<evidence type="ECO:0000256" key="7">
    <source>
        <dbReference type="SAM" id="MobiDB-lite"/>
    </source>
</evidence>
<keyword evidence="5 8" id="KW-0472">Membrane</keyword>
<dbReference type="NCBIfam" id="TIGR02228">
    <property type="entry name" value="sigpep_I_arch"/>
    <property type="match status" value="1"/>
</dbReference>
<name>A0A5C8ZLY8_9ACTN</name>
<dbReference type="InterPro" id="IPR019533">
    <property type="entry name" value="Peptidase_S26"/>
</dbReference>
<dbReference type="InterPro" id="IPR036286">
    <property type="entry name" value="LexA/Signal_pep-like_sf"/>
</dbReference>
<feature type="compositionally biased region" description="Low complexity" evidence="7">
    <location>
        <begin position="170"/>
        <end position="179"/>
    </location>
</feature>
<reference evidence="10 11" key="1">
    <citation type="submission" date="2019-07" db="EMBL/GenBank/DDBJ databases">
        <title>Quadrisphaera sp. strain DD2A genome sequencing and assembly.</title>
        <authorList>
            <person name="Kim I."/>
        </authorList>
    </citation>
    <scope>NUCLEOTIDE SEQUENCE [LARGE SCALE GENOMIC DNA]</scope>
    <source>
        <strain evidence="10 11">DD2A</strain>
    </source>
</reference>
<dbReference type="EC" id="3.4.21.89" evidence="6"/>
<accession>A0A5C8ZLY8</accession>
<feature type="transmembrane region" description="Helical" evidence="8">
    <location>
        <begin position="443"/>
        <end position="466"/>
    </location>
</feature>
<evidence type="ECO:0000256" key="4">
    <source>
        <dbReference type="ARBA" id="ARBA00022989"/>
    </source>
</evidence>
<keyword evidence="2" id="KW-0645">Protease</keyword>
<keyword evidence="11" id="KW-1185">Reference proteome</keyword>
<keyword evidence="4 8" id="KW-1133">Transmembrane helix</keyword>
<dbReference type="GO" id="GO:0012505">
    <property type="term" value="C:endomembrane system"/>
    <property type="evidence" value="ECO:0007669"/>
    <property type="project" value="UniProtKB-SubCell"/>
</dbReference>
<feature type="domain" description="Peptidase S24/S26A/S26B/S26C" evidence="9">
    <location>
        <begin position="32"/>
        <end position="77"/>
    </location>
</feature>
<dbReference type="EMBL" id="VKAC01000001">
    <property type="protein sequence ID" value="TXR58068.1"/>
    <property type="molecule type" value="Genomic_DNA"/>
</dbReference>
<dbReference type="InterPro" id="IPR001733">
    <property type="entry name" value="Peptidase_S26B"/>
</dbReference>
<keyword evidence="3 8" id="KW-0812">Transmembrane</keyword>
<evidence type="ECO:0000313" key="11">
    <source>
        <dbReference type="Proteomes" id="UP000321234"/>
    </source>
</evidence>
<organism evidence="10 11">
    <name type="scientific">Quadrisphaera setariae</name>
    <dbReference type="NCBI Taxonomy" id="2593304"/>
    <lineage>
        <taxon>Bacteria</taxon>
        <taxon>Bacillati</taxon>
        <taxon>Actinomycetota</taxon>
        <taxon>Actinomycetes</taxon>
        <taxon>Kineosporiales</taxon>
        <taxon>Kineosporiaceae</taxon>
        <taxon>Quadrisphaera</taxon>
    </lineage>
</organism>
<dbReference type="GO" id="GO:0016020">
    <property type="term" value="C:membrane"/>
    <property type="evidence" value="ECO:0007669"/>
    <property type="project" value="UniProtKB-UniRule"/>
</dbReference>
<dbReference type="GO" id="GO:0009003">
    <property type="term" value="F:signal peptidase activity"/>
    <property type="evidence" value="ECO:0007669"/>
    <property type="project" value="UniProtKB-EC"/>
</dbReference>
<evidence type="ECO:0000259" key="9">
    <source>
        <dbReference type="Pfam" id="PF00717"/>
    </source>
</evidence>
<comment type="caution">
    <text evidence="10">The sequence shown here is derived from an EMBL/GenBank/DDBJ whole genome shotgun (WGS) entry which is preliminary data.</text>
</comment>
<gene>
    <name evidence="10" type="ORF">FMM08_02335</name>
</gene>
<protein>
    <recommendedName>
        <fullName evidence="6">Signal peptidase I</fullName>
        <ecNumber evidence="6">3.4.21.89</ecNumber>
    </recommendedName>
</protein>
<evidence type="ECO:0000256" key="5">
    <source>
        <dbReference type="ARBA" id="ARBA00023136"/>
    </source>
</evidence>
<keyword evidence="10" id="KW-0378">Hydrolase</keyword>
<evidence type="ECO:0000256" key="3">
    <source>
        <dbReference type="ARBA" id="ARBA00022692"/>
    </source>
</evidence>
<dbReference type="GO" id="GO:0006465">
    <property type="term" value="P:signal peptide processing"/>
    <property type="evidence" value="ECO:0007669"/>
    <property type="project" value="UniProtKB-UniRule"/>
</dbReference>